<dbReference type="InterPro" id="IPR027463">
    <property type="entry name" value="AcrB_DN_DC_subdom"/>
</dbReference>
<dbReference type="InterPro" id="IPR001036">
    <property type="entry name" value="Acrflvin-R"/>
</dbReference>
<feature type="transmembrane region" description="Helical" evidence="2">
    <location>
        <begin position="881"/>
        <end position="901"/>
    </location>
</feature>
<dbReference type="Gene3D" id="3.30.70.1440">
    <property type="entry name" value="Multidrug efflux transporter AcrB pore domain"/>
    <property type="match status" value="1"/>
</dbReference>
<gene>
    <name evidence="3" type="primary">acrF</name>
    <name evidence="3" type="ORF">OPKNFCMD_4575</name>
</gene>
<proteinExistence type="predicted"/>
<dbReference type="RefSeq" id="WP_128560159.1">
    <property type="nucleotide sequence ID" value="NZ_BPQH01000015.1"/>
</dbReference>
<feature type="region of interest" description="Disordered" evidence="1">
    <location>
        <begin position="1014"/>
        <end position="1037"/>
    </location>
</feature>
<name>A0ABQ4R4Q4_9HYPH</name>
<feature type="transmembrane region" description="Helical" evidence="2">
    <location>
        <begin position="981"/>
        <end position="1005"/>
    </location>
</feature>
<dbReference type="SUPFAM" id="SSF82866">
    <property type="entry name" value="Multidrug efflux transporter AcrB transmembrane domain"/>
    <property type="match status" value="2"/>
</dbReference>
<feature type="transmembrane region" description="Helical" evidence="2">
    <location>
        <begin position="463"/>
        <end position="487"/>
    </location>
</feature>
<dbReference type="PRINTS" id="PR00702">
    <property type="entry name" value="ACRIFLAVINRP"/>
</dbReference>
<dbReference type="Proteomes" id="UP001055167">
    <property type="component" value="Unassembled WGS sequence"/>
</dbReference>
<dbReference type="SUPFAM" id="SSF82693">
    <property type="entry name" value="Multidrug efflux transporter AcrB pore domain, PN1, PN2, PC1 and PC2 subdomains"/>
    <property type="match status" value="2"/>
</dbReference>
<feature type="transmembrane region" description="Helical" evidence="2">
    <location>
        <begin position="907"/>
        <end position="929"/>
    </location>
</feature>
<feature type="transmembrane region" description="Helical" evidence="2">
    <location>
        <begin position="428"/>
        <end position="451"/>
    </location>
</feature>
<feature type="transmembrane region" description="Helical" evidence="2">
    <location>
        <begin position="956"/>
        <end position="975"/>
    </location>
</feature>
<dbReference type="Gene3D" id="1.20.1640.10">
    <property type="entry name" value="Multidrug efflux transporter AcrB transmembrane domain"/>
    <property type="match status" value="2"/>
</dbReference>
<dbReference type="EMBL" id="BPQH01000015">
    <property type="protein sequence ID" value="GJD51816.1"/>
    <property type="molecule type" value="Genomic_DNA"/>
</dbReference>
<dbReference type="Pfam" id="PF00873">
    <property type="entry name" value="ACR_tran"/>
    <property type="match status" value="1"/>
</dbReference>
<sequence>MKHLNLSEWALAHRSFIWFLMAVSVVAGAMSYRNLGREEDPAFAIKTMVVQASWPGATIGDTLEQVTDRIEKELQQINAVDYTRSYTTPGQATVFVNLRETTPPKTIPWLFYQVRKRLGDIKGTFPSGMQGPFFNDEFGDVFGNVYAFTADGLSMRQLRDYVERVRTGIIKVKNIGKTQLLGAQDEVIYLDFSTRKLAGLGIDSQAVIKTLQAQNAVAPSGVIQAGPERVSVRVGGQFADESSLKAINLRINDRFFRLSDVAEIHRGYTDPPQALFRYNGQPAIGLAVAMQQSGNLLQFGEDLKARMRQVEAELPVGVGIHLVSDQPRIVEEAVGGFTKALVEAVVIVLVVSFLSLGLRAGLVVSFSIPLVLAIVFVVMDVMGVTLQRISLGALIIALGLLVDDAMITVEMMVARLEAGDSLHKAATFAYTSTAFPMLTGTLVTVAGFLPIGFNGSAAGEYTYSLFVVIAAALLVSWVVAVLFAPLIGVKILPKTMRGHHEKPSRLLAAFRAMLLPAMRWRWITVAACIGLLGLAIVGMGHVQQQFFPSSDRPEVLVDMTLPQNASIGETRVQMDRFEAALRDDPLIRRWSSYVGQGAIRFYLPLDQQLGNAFFGQIVIETVSLEARERTIARLDDLARRDFVGTDVFVHPLDLGPPVGRPIQYRISGPDLQVVRDQALRLASAMAQNPHIGLPTFDWNEPGKVLRVEILQDKARQLGVTSQDIAGILNGVVGGTSITQVRDAIYLVDVMGRASGPERRSVDTLQSLQVPTAGGATVPLVAFAKLHYDLEQPIVWRRDRMPTITVRAAITDATQPPTVVAALEPAMARFRAELPPGYDLAVGGAVEESAKGQGPIAAVVPVMLLVMAFFLMVQLQSLQKLFLVASVAPLGLIGVVAALLPFGAPMGFVAILGVLALVGIIIRNAVILVSQIEEFEAEGMAPWDAVVEATCHRMRPILLTAAAASLGMVPIAREVFWGPMAYAMIGGIIAATFLTLFFLPALYVGWYRIKAPPGGSAAPAAAPAPDGRRPAPLAGAEA</sequence>
<protein>
    <submittedName>
        <fullName evidence="3">Multidrug export protein AcrF</fullName>
    </submittedName>
</protein>
<dbReference type="Gene3D" id="3.30.2090.10">
    <property type="entry name" value="Multidrug efflux transporter AcrB TolC docking domain, DN and DC subdomains"/>
    <property type="match status" value="2"/>
</dbReference>
<dbReference type="Gene3D" id="3.30.70.1430">
    <property type="entry name" value="Multidrug efflux transporter AcrB pore domain"/>
    <property type="match status" value="2"/>
</dbReference>
<dbReference type="PANTHER" id="PTHR32063">
    <property type="match status" value="1"/>
</dbReference>
<evidence type="ECO:0000256" key="2">
    <source>
        <dbReference type="SAM" id="Phobius"/>
    </source>
</evidence>
<dbReference type="SUPFAM" id="SSF82714">
    <property type="entry name" value="Multidrug efflux transporter AcrB TolC docking domain, DN and DC subdomains"/>
    <property type="match status" value="2"/>
</dbReference>
<reference evidence="3" key="2">
    <citation type="submission" date="2021-08" db="EMBL/GenBank/DDBJ databases">
        <authorList>
            <person name="Tani A."/>
            <person name="Ola A."/>
            <person name="Ogura Y."/>
            <person name="Katsura K."/>
            <person name="Hayashi T."/>
        </authorList>
    </citation>
    <scope>NUCLEOTIDE SEQUENCE</scope>
    <source>
        <strain evidence="3">KCTC 52305</strain>
    </source>
</reference>
<reference evidence="3" key="1">
    <citation type="journal article" date="2021" name="Front. Microbiol.">
        <title>Comprehensive Comparative Genomics and Phenotyping of Methylobacterium Species.</title>
        <authorList>
            <person name="Alessa O."/>
            <person name="Ogura Y."/>
            <person name="Fujitani Y."/>
            <person name="Takami H."/>
            <person name="Hayashi T."/>
            <person name="Sahin N."/>
            <person name="Tani A."/>
        </authorList>
    </citation>
    <scope>NUCLEOTIDE SEQUENCE</scope>
    <source>
        <strain evidence="3">KCTC 52305</strain>
    </source>
</reference>
<evidence type="ECO:0000313" key="4">
    <source>
        <dbReference type="Proteomes" id="UP001055167"/>
    </source>
</evidence>
<comment type="caution">
    <text evidence="3">The sequence shown here is derived from an EMBL/GenBank/DDBJ whole genome shotgun (WGS) entry which is preliminary data.</text>
</comment>
<feature type="transmembrane region" description="Helical" evidence="2">
    <location>
        <begin position="520"/>
        <end position="542"/>
    </location>
</feature>
<dbReference type="Gene3D" id="3.30.70.1320">
    <property type="entry name" value="Multidrug efflux transporter AcrB pore domain like"/>
    <property type="match status" value="1"/>
</dbReference>
<keyword evidence="2" id="KW-0472">Membrane</keyword>
<feature type="transmembrane region" description="Helical" evidence="2">
    <location>
        <begin position="855"/>
        <end position="874"/>
    </location>
</feature>
<feature type="transmembrane region" description="Helical" evidence="2">
    <location>
        <begin position="389"/>
        <end position="407"/>
    </location>
</feature>
<organism evidence="3 4">
    <name type="scientific">Methylobacterium crusticola</name>
    <dbReference type="NCBI Taxonomy" id="1697972"/>
    <lineage>
        <taxon>Bacteria</taxon>
        <taxon>Pseudomonadati</taxon>
        <taxon>Pseudomonadota</taxon>
        <taxon>Alphaproteobacteria</taxon>
        <taxon>Hyphomicrobiales</taxon>
        <taxon>Methylobacteriaceae</taxon>
        <taxon>Methylobacterium</taxon>
    </lineage>
</organism>
<evidence type="ECO:0000256" key="1">
    <source>
        <dbReference type="SAM" id="MobiDB-lite"/>
    </source>
</evidence>
<keyword evidence="2" id="KW-0812">Transmembrane</keyword>
<feature type="transmembrane region" description="Helical" evidence="2">
    <location>
        <begin position="344"/>
        <end position="377"/>
    </location>
</feature>
<dbReference type="PANTHER" id="PTHR32063:SF64">
    <property type="entry name" value="ACRB_ACRD_ACRF FAMILY PROTEIN"/>
    <property type="match status" value="1"/>
</dbReference>
<keyword evidence="2" id="KW-1133">Transmembrane helix</keyword>
<accession>A0ABQ4R4Q4</accession>
<keyword evidence="4" id="KW-1185">Reference proteome</keyword>
<evidence type="ECO:0000313" key="3">
    <source>
        <dbReference type="EMBL" id="GJD51816.1"/>
    </source>
</evidence>